<protein>
    <recommendedName>
        <fullName evidence="7">Peroxidase</fullName>
        <ecNumber evidence="7">1.11.1.-</ecNumber>
    </recommendedName>
</protein>
<comment type="caution">
    <text evidence="9">The sequence shown here is derived from an EMBL/GenBank/DDBJ whole genome shotgun (WGS) entry which is preliminary data.</text>
</comment>
<dbReference type="EC" id="1.11.1.-" evidence="7"/>
<evidence type="ECO:0000313" key="10">
    <source>
        <dbReference type="Proteomes" id="UP000613580"/>
    </source>
</evidence>
<dbReference type="EMBL" id="JACAZE010000013">
    <property type="protein sequence ID" value="KAF7300623.1"/>
    <property type="molecule type" value="Genomic_DNA"/>
</dbReference>
<gene>
    <name evidence="9" type="ORF">HMN09_00947500</name>
</gene>
<dbReference type="Proteomes" id="UP000613580">
    <property type="component" value="Unassembled WGS sequence"/>
</dbReference>
<dbReference type="Gene3D" id="1.10.520.10">
    <property type="match status" value="1"/>
</dbReference>
<dbReference type="GO" id="GO:0020037">
    <property type="term" value="F:heme binding"/>
    <property type="evidence" value="ECO:0007669"/>
    <property type="project" value="UniProtKB-UniRule"/>
</dbReference>
<reference evidence="9" key="1">
    <citation type="submission" date="2020-05" db="EMBL/GenBank/DDBJ databases">
        <title>Mycena genomes resolve the evolution of fungal bioluminescence.</title>
        <authorList>
            <person name="Tsai I.J."/>
        </authorList>
    </citation>
    <scope>NUCLEOTIDE SEQUENCE</scope>
    <source>
        <strain evidence="9">110903Hualien_Pintung</strain>
    </source>
</reference>
<feature type="signal peptide" evidence="7">
    <location>
        <begin position="1"/>
        <end position="29"/>
    </location>
</feature>
<dbReference type="Gene3D" id="1.10.420.10">
    <property type="entry name" value="Peroxidase, domain 2"/>
    <property type="match status" value="1"/>
</dbReference>
<dbReference type="SUPFAM" id="SSF48113">
    <property type="entry name" value="Heme-dependent peroxidases"/>
    <property type="match status" value="1"/>
</dbReference>
<dbReference type="Pfam" id="PF00141">
    <property type="entry name" value="peroxidase"/>
    <property type="match status" value="1"/>
</dbReference>
<evidence type="ECO:0000256" key="7">
    <source>
        <dbReference type="RuleBase" id="RU363051"/>
    </source>
</evidence>
<keyword evidence="2" id="KW-0349">Heme</keyword>
<dbReference type="AlphaFoldDB" id="A0A8H6SKE6"/>
<keyword evidence="3" id="KW-0479">Metal-binding</keyword>
<sequence length="589" mass="62564">MTNKMPPRNKSTLTTAALLLSAFTSLASAAYQWPSQPYDDLEDFIYSGQRPDGSSMSSLVASCKLRGTTNTTVAAEWTRFVYHDTSTHNITDGTGGLDGSLFFELDRVENVGAGMTNTRSDFSSFPSKYISRSDITVIGTIFAVAACGGPAMQVRGGRIDTNVAGPYGVPNASDTSESIVATFAHQGFNISEMIQLVACGHTLGGVRYPDFPDVVAAPSDTSETVVDLFDDTQQFDHNIVTNYLDGTTRDPLIVLNQTMASDLKVFSQDPTNATLQAMSSADTFSSTCVSIFDKMFNTVPNGVNLTDYIELQPVKVGNVQLTLGDSNLEFQAAVRVSTVSDNTNISMYWCDKYGSSADCAGGLKRYASPVSSTTVGSTVASAMGVTLEKYQFVVPIDADQGINKFWFDINYGNGTTAVADNNGAYYPVAQDEVLWVPSMSIAKSATSTNGSWFIVAAVKSSSASDISGLHIDCIGRATADYIAVNATYDLALNNTMPSKLGYDFYSVATTANFGVTMQFDIVAEASNGTQWIDGDRQAGLISITLPAASGVNTTTSKSVGGSGESAAWSWRHTSAGWLVGVILVVVAAL</sequence>
<evidence type="ECO:0000256" key="6">
    <source>
        <dbReference type="RuleBase" id="RU004241"/>
    </source>
</evidence>
<dbReference type="InterPro" id="IPR010255">
    <property type="entry name" value="Haem_peroxidase_sf"/>
</dbReference>
<evidence type="ECO:0000259" key="8">
    <source>
        <dbReference type="PROSITE" id="PS50873"/>
    </source>
</evidence>
<evidence type="ECO:0000256" key="5">
    <source>
        <dbReference type="ARBA" id="ARBA00023004"/>
    </source>
</evidence>
<accession>A0A8H6SKE6</accession>
<proteinExistence type="inferred from homology"/>
<feature type="chain" id="PRO_5034604424" description="Peroxidase" evidence="7">
    <location>
        <begin position="30"/>
        <end position="589"/>
    </location>
</feature>
<evidence type="ECO:0000256" key="4">
    <source>
        <dbReference type="ARBA" id="ARBA00023002"/>
    </source>
</evidence>
<dbReference type="GO" id="GO:0034599">
    <property type="term" value="P:cellular response to oxidative stress"/>
    <property type="evidence" value="ECO:0007669"/>
    <property type="project" value="InterPro"/>
</dbReference>
<keyword evidence="4 7" id="KW-0560">Oxidoreductase</keyword>
<dbReference type="InterPro" id="IPR044831">
    <property type="entry name" value="Ccp1-like"/>
</dbReference>
<keyword evidence="7" id="KW-0732">Signal</keyword>
<evidence type="ECO:0000256" key="2">
    <source>
        <dbReference type="ARBA" id="ARBA00022617"/>
    </source>
</evidence>
<keyword evidence="5" id="KW-0408">Iron</keyword>
<keyword evidence="10" id="KW-1185">Reference proteome</keyword>
<keyword evidence="1 7" id="KW-0575">Peroxidase</keyword>
<dbReference type="GO" id="GO:0004601">
    <property type="term" value="F:peroxidase activity"/>
    <property type="evidence" value="ECO:0007669"/>
    <property type="project" value="UniProtKB-KW"/>
</dbReference>
<dbReference type="PRINTS" id="PR00458">
    <property type="entry name" value="PEROXIDASE"/>
</dbReference>
<name>A0A8H6SKE6_MYCCL</name>
<dbReference type="GO" id="GO:0042744">
    <property type="term" value="P:hydrogen peroxide catabolic process"/>
    <property type="evidence" value="ECO:0007669"/>
    <property type="project" value="TreeGrafter"/>
</dbReference>
<dbReference type="GO" id="GO:0046872">
    <property type="term" value="F:metal ion binding"/>
    <property type="evidence" value="ECO:0007669"/>
    <property type="project" value="UniProtKB-UniRule"/>
</dbReference>
<dbReference type="PROSITE" id="PS50873">
    <property type="entry name" value="PEROXIDASE_4"/>
    <property type="match status" value="1"/>
</dbReference>
<feature type="domain" description="Plant heme peroxidase family profile" evidence="8">
    <location>
        <begin position="130"/>
        <end position="342"/>
    </location>
</feature>
<dbReference type="GO" id="GO:0000302">
    <property type="term" value="P:response to reactive oxygen species"/>
    <property type="evidence" value="ECO:0007669"/>
    <property type="project" value="TreeGrafter"/>
</dbReference>
<dbReference type="PANTHER" id="PTHR31356:SF53">
    <property type="entry name" value="HEME PEROXIDASE"/>
    <property type="match status" value="1"/>
</dbReference>
<dbReference type="InterPro" id="IPR002016">
    <property type="entry name" value="Haem_peroxidase"/>
</dbReference>
<comment type="similarity">
    <text evidence="6">Belongs to the peroxidase family.</text>
</comment>
<evidence type="ECO:0000256" key="3">
    <source>
        <dbReference type="ARBA" id="ARBA00022723"/>
    </source>
</evidence>
<dbReference type="OrthoDB" id="5985073at2759"/>
<dbReference type="PANTHER" id="PTHR31356">
    <property type="entry name" value="THYLAKOID LUMENAL 29 KDA PROTEIN, CHLOROPLASTIC-RELATED"/>
    <property type="match status" value="1"/>
</dbReference>
<evidence type="ECO:0000256" key="1">
    <source>
        <dbReference type="ARBA" id="ARBA00022559"/>
    </source>
</evidence>
<organism evidence="9 10">
    <name type="scientific">Mycena chlorophos</name>
    <name type="common">Agaric fungus</name>
    <name type="synonym">Agaricus chlorophos</name>
    <dbReference type="NCBI Taxonomy" id="658473"/>
    <lineage>
        <taxon>Eukaryota</taxon>
        <taxon>Fungi</taxon>
        <taxon>Dikarya</taxon>
        <taxon>Basidiomycota</taxon>
        <taxon>Agaricomycotina</taxon>
        <taxon>Agaricomycetes</taxon>
        <taxon>Agaricomycetidae</taxon>
        <taxon>Agaricales</taxon>
        <taxon>Marasmiineae</taxon>
        <taxon>Mycenaceae</taxon>
        <taxon>Mycena</taxon>
    </lineage>
</organism>
<evidence type="ECO:0000313" key="9">
    <source>
        <dbReference type="EMBL" id="KAF7300623.1"/>
    </source>
</evidence>